<keyword evidence="2" id="KW-1185">Reference proteome</keyword>
<evidence type="ECO:0000313" key="1">
    <source>
        <dbReference type="EMBL" id="KAI4310425.1"/>
    </source>
</evidence>
<protein>
    <submittedName>
        <fullName evidence="1">Uncharacterized protein</fullName>
    </submittedName>
</protein>
<organism evidence="1 2">
    <name type="scientific">Melastoma candidum</name>
    <dbReference type="NCBI Taxonomy" id="119954"/>
    <lineage>
        <taxon>Eukaryota</taxon>
        <taxon>Viridiplantae</taxon>
        <taxon>Streptophyta</taxon>
        <taxon>Embryophyta</taxon>
        <taxon>Tracheophyta</taxon>
        <taxon>Spermatophyta</taxon>
        <taxon>Magnoliopsida</taxon>
        <taxon>eudicotyledons</taxon>
        <taxon>Gunneridae</taxon>
        <taxon>Pentapetalae</taxon>
        <taxon>rosids</taxon>
        <taxon>malvids</taxon>
        <taxon>Myrtales</taxon>
        <taxon>Melastomataceae</taxon>
        <taxon>Melastomatoideae</taxon>
        <taxon>Melastomateae</taxon>
        <taxon>Melastoma</taxon>
    </lineage>
</organism>
<reference evidence="2" key="1">
    <citation type="journal article" date="2023" name="Front. Plant Sci.">
        <title>Chromosomal-level genome assembly of Melastoma candidum provides insights into trichome evolution.</title>
        <authorList>
            <person name="Zhong Y."/>
            <person name="Wu W."/>
            <person name="Sun C."/>
            <person name="Zou P."/>
            <person name="Liu Y."/>
            <person name="Dai S."/>
            <person name="Zhou R."/>
        </authorList>
    </citation>
    <scope>NUCLEOTIDE SEQUENCE [LARGE SCALE GENOMIC DNA]</scope>
</reference>
<proteinExistence type="predicted"/>
<gene>
    <name evidence="1" type="ORF">MLD38_035405</name>
</gene>
<dbReference type="EMBL" id="CM042890">
    <property type="protein sequence ID" value="KAI4310425.1"/>
    <property type="molecule type" value="Genomic_DNA"/>
</dbReference>
<name>A0ACB9LGK1_9MYRT</name>
<sequence>MQPRKEEEWIKWRQQRTTPRFPRIHLRPVLRVPNTPYSDHALSAMTSPDPIGVGLAIGAIVEAGSPDCIVPGLSAPVKMLGIEVTIPYSP</sequence>
<comment type="caution">
    <text evidence="1">The sequence shown here is derived from an EMBL/GenBank/DDBJ whole genome shotgun (WGS) entry which is preliminary data.</text>
</comment>
<accession>A0ACB9LGK1</accession>
<evidence type="ECO:0000313" key="2">
    <source>
        <dbReference type="Proteomes" id="UP001057402"/>
    </source>
</evidence>
<dbReference type="Proteomes" id="UP001057402">
    <property type="component" value="Chromosome 11"/>
</dbReference>